<proteinExistence type="predicted"/>
<name>A0A2P5I4D9_DIAHE</name>
<dbReference type="EMBL" id="MAVT02000276">
    <property type="protein sequence ID" value="POS77370.1"/>
    <property type="molecule type" value="Genomic_DNA"/>
</dbReference>
<protein>
    <submittedName>
        <fullName evidence="2">Uncharacterized protein</fullName>
    </submittedName>
</protein>
<dbReference type="AlphaFoldDB" id="A0A2P5I4D9"/>
<sequence>MPPIKYQRSSSISWPIIQSPATVDRIICLADPRPFSIQTMPMIMDMQQPIHPANINPGRHAQSGTAQAKKHTSSMPRQMCWAISIISIRETEPQQWGMAALSMSGSKARAWDTSPLIRSRTGRGGFGSVPQAPSMREGMNVTPKDICPGLDMPTPLVSLEEYPLRGETVGESRGESHGIVAAD</sequence>
<organism evidence="2 3">
    <name type="scientific">Diaporthe helianthi</name>
    <dbReference type="NCBI Taxonomy" id="158607"/>
    <lineage>
        <taxon>Eukaryota</taxon>
        <taxon>Fungi</taxon>
        <taxon>Dikarya</taxon>
        <taxon>Ascomycota</taxon>
        <taxon>Pezizomycotina</taxon>
        <taxon>Sordariomycetes</taxon>
        <taxon>Sordariomycetidae</taxon>
        <taxon>Diaporthales</taxon>
        <taxon>Diaporthaceae</taxon>
        <taxon>Diaporthe</taxon>
    </lineage>
</organism>
<evidence type="ECO:0000313" key="2">
    <source>
        <dbReference type="EMBL" id="POS77370.1"/>
    </source>
</evidence>
<feature type="region of interest" description="Disordered" evidence="1">
    <location>
        <begin position="117"/>
        <end position="138"/>
    </location>
</feature>
<dbReference type="Proteomes" id="UP000094444">
    <property type="component" value="Unassembled WGS sequence"/>
</dbReference>
<gene>
    <name evidence="2" type="ORF">DHEL01_v204249</name>
</gene>
<evidence type="ECO:0000313" key="3">
    <source>
        <dbReference type="Proteomes" id="UP000094444"/>
    </source>
</evidence>
<comment type="caution">
    <text evidence="2">The sequence shown here is derived from an EMBL/GenBank/DDBJ whole genome shotgun (WGS) entry which is preliminary data.</text>
</comment>
<accession>A0A2P5I4D9</accession>
<reference evidence="2" key="1">
    <citation type="submission" date="2017-09" db="EMBL/GenBank/DDBJ databases">
        <title>Polyketide synthases of a Diaporthe helianthi virulent isolate.</title>
        <authorList>
            <person name="Baroncelli R."/>
        </authorList>
    </citation>
    <scope>NUCLEOTIDE SEQUENCE [LARGE SCALE GENOMIC DNA]</scope>
    <source>
        <strain evidence="2">7/96</strain>
    </source>
</reference>
<dbReference type="InParanoid" id="A0A2P5I4D9"/>
<keyword evidence="3" id="KW-1185">Reference proteome</keyword>
<evidence type="ECO:0000256" key="1">
    <source>
        <dbReference type="SAM" id="MobiDB-lite"/>
    </source>
</evidence>